<evidence type="ECO:0000313" key="2">
    <source>
        <dbReference type="Proteomes" id="UP000014480"/>
    </source>
</evidence>
<gene>
    <name evidence="1" type="ORF">Cob_v003903</name>
</gene>
<dbReference type="EMBL" id="AMCV02000006">
    <property type="protein sequence ID" value="TDZ23290.1"/>
    <property type="molecule type" value="Genomic_DNA"/>
</dbReference>
<evidence type="ECO:0000313" key="1">
    <source>
        <dbReference type="EMBL" id="TDZ23290.1"/>
    </source>
</evidence>
<name>A0A484FZN5_COLOR</name>
<reference evidence="2" key="1">
    <citation type="journal article" date="2013" name="New Phytol.">
        <title>Comparative genomic and transcriptomic analyses reveal the hemibiotrophic stage shift of Colletotrichum fungi.</title>
        <authorList>
            <person name="Gan P."/>
            <person name="Ikeda K."/>
            <person name="Irieda H."/>
            <person name="Narusaka M."/>
            <person name="O'Connell R.J."/>
            <person name="Narusaka Y."/>
            <person name="Takano Y."/>
            <person name="Kubo Y."/>
            <person name="Shirasu K."/>
        </authorList>
    </citation>
    <scope>NUCLEOTIDE SEQUENCE [LARGE SCALE GENOMIC DNA]</scope>
    <source>
        <strain evidence="2">104-T / ATCC 96160 / CBS 514.97 / LARS 414 / MAFF 240422</strain>
    </source>
</reference>
<comment type="caution">
    <text evidence="1">The sequence shown here is derived from an EMBL/GenBank/DDBJ whole genome shotgun (WGS) entry which is preliminary data.</text>
</comment>
<keyword evidence="2" id="KW-1185">Reference proteome</keyword>
<reference evidence="2" key="2">
    <citation type="journal article" date="2019" name="Mol. Plant Microbe Interact.">
        <title>Genome sequence resources for four phytopathogenic fungi from the Colletotrichum orbiculare species complex.</title>
        <authorList>
            <person name="Gan P."/>
            <person name="Tsushima A."/>
            <person name="Narusaka M."/>
            <person name="Narusaka Y."/>
            <person name="Takano Y."/>
            <person name="Kubo Y."/>
            <person name="Shirasu K."/>
        </authorList>
    </citation>
    <scope>GENOME REANNOTATION</scope>
    <source>
        <strain evidence="2">104-T / ATCC 96160 / CBS 514.97 / LARS 414 / MAFF 240422</strain>
    </source>
</reference>
<accession>A0A484FZN5</accession>
<organism evidence="1 2">
    <name type="scientific">Colletotrichum orbiculare (strain 104-T / ATCC 96160 / CBS 514.97 / LARS 414 / MAFF 240422)</name>
    <name type="common">Cucumber anthracnose fungus</name>
    <name type="synonym">Colletotrichum lagenarium</name>
    <dbReference type="NCBI Taxonomy" id="1213857"/>
    <lineage>
        <taxon>Eukaryota</taxon>
        <taxon>Fungi</taxon>
        <taxon>Dikarya</taxon>
        <taxon>Ascomycota</taxon>
        <taxon>Pezizomycotina</taxon>
        <taxon>Sordariomycetes</taxon>
        <taxon>Hypocreomycetidae</taxon>
        <taxon>Glomerellales</taxon>
        <taxon>Glomerellaceae</taxon>
        <taxon>Colletotrichum</taxon>
        <taxon>Colletotrichum orbiculare species complex</taxon>
    </lineage>
</organism>
<dbReference type="Proteomes" id="UP000014480">
    <property type="component" value="Unassembled WGS sequence"/>
</dbReference>
<sequence length="73" mass="8222">MINIIRAYECIRRQWLDSTLHCSAVDHQPSYATPMTDKLTKLGMRGQAYVWTGICGVLSTTSLDRDSALQSMD</sequence>
<proteinExistence type="predicted"/>
<protein>
    <submittedName>
        <fullName evidence="1">Uncharacterized protein</fullName>
    </submittedName>
</protein>
<dbReference type="AlphaFoldDB" id="A0A484FZN5"/>